<name>A0A347UIT4_9RHOB</name>
<dbReference type="PANTHER" id="PTHR33930:SF2">
    <property type="entry name" value="BLR3452 PROTEIN"/>
    <property type="match status" value="1"/>
</dbReference>
<proteinExistence type="predicted"/>
<dbReference type="InterPro" id="IPR003779">
    <property type="entry name" value="CMD-like"/>
</dbReference>
<dbReference type="EMBL" id="CP032125">
    <property type="protein sequence ID" value="AXX98762.1"/>
    <property type="molecule type" value="Genomic_DNA"/>
</dbReference>
<dbReference type="PANTHER" id="PTHR33930">
    <property type="entry name" value="ALKYL HYDROPEROXIDE REDUCTASE AHPD"/>
    <property type="match status" value="1"/>
</dbReference>
<feature type="domain" description="Carboxymuconolactone decarboxylase-like" evidence="1">
    <location>
        <begin position="22"/>
        <end position="104"/>
    </location>
</feature>
<dbReference type="Pfam" id="PF02627">
    <property type="entry name" value="CMD"/>
    <property type="match status" value="1"/>
</dbReference>
<accession>A0A347UIT4</accession>
<dbReference type="SUPFAM" id="SSF69118">
    <property type="entry name" value="AhpD-like"/>
    <property type="match status" value="1"/>
</dbReference>
<reference evidence="2 3" key="1">
    <citation type="submission" date="2018-09" db="EMBL/GenBank/DDBJ databases">
        <title>Profundibacter amoris BAR1 gen. nov., sp. nov., a new member of the Roseobacter clade isolated at Lokis Castle Vent Field on the Arctic Mid-Oceanic Ridge.</title>
        <authorList>
            <person name="Le Moine Bauer S."/>
            <person name="Sjoeberg A.G."/>
            <person name="L'Haridon S."/>
            <person name="Stokke R."/>
            <person name="Roalkvam I."/>
            <person name="Steen I.H."/>
            <person name="Dahle H."/>
        </authorList>
    </citation>
    <scope>NUCLEOTIDE SEQUENCE [LARGE SCALE GENOMIC DNA]</scope>
    <source>
        <strain evidence="2 3">BAR1</strain>
    </source>
</reference>
<dbReference type="NCBIfam" id="TIGR00778">
    <property type="entry name" value="ahpD_dom"/>
    <property type="match status" value="1"/>
</dbReference>
<keyword evidence="3" id="KW-1185">Reference proteome</keyword>
<organism evidence="2 3">
    <name type="scientific">Profundibacter amoris</name>
    <dbReference type="NCBI Taxonomy" id="2171755"/>
    <lineage>
        <taxon>Bacteria</taxon>
        <taxon>Pseudomonadati</taxon>
        <taxon>Pseudomonadota</taxon>
        <taxon>Alphaproteobacteria</taxon>
        <taxon>Rhodobacterales</taxon>
        <taxon>Paracoccaceae</taxon>
        <taxon>Profundibacter</taxon>
    </lineage>
</organism>
<dbReference type="InterPro" id="IPR029032">
    <property type="entry name" value="AhpD-like"/>
</dbReference>
<evidence type="ECO:0000259" key="1">
    <source>
        <dbReference type="Pfam" id="PF02627"/>
    </source>
</evidence>
<dbReference type="OrthoDB" id="1683318at2"/>
<evidence type="ECO:0000313" key="2">
    <source>
        <dbReference type="EMBL" id="AXX98762.1"/>
    </source>
</evidence>
<sequence>MDWKENSRDMRAKIREMNKLIPETAAGFSTLSKAVKDNGTLDVKTKEFLALAISISERCDPCIGFHVEALIRAGGTREELADVLAMNIQMGGGPALMYAAKALEVWDQMAKKQET</sequence>
<dbReference type="GO" id="GO:0051920">
    <property type="term" value="F:peroxiredoxin activity"/>
    <property type="evidence" value="ECO:0007669"/>
    <property type="project" value="InterPro"/>
</dbReference>
<dbReference type="AlphaFoldDB" id="A0A347UIT4"/>
<protein>
    <submittedName>
        <fullName evidence="2">Carboxymuconolactone decarboxylase family protein</fullName>
    </submittedName>
</protein>
<dbReference type="Proteomes" id="UP000261704">
    <property type="component" value="Chromosome"/>
</dbReference>
<dbReference type="Gene3D" id="1.20.1290.10">
    <property type="entry name" value="AhpD-like"/>
    <property type="match status" value="1"/>
</dbReference>
<dbReference type="KEGG" id="pamo:BAR1_13020"/>
<evidence type="ECO:0000313" key="3">
    <source>
        <dbReference type="Proteomes" id="UP000261704"/>
    </source>
</evidence>
<dbReference type="RefSeq" id="WP_118943416.1">
    <property type="nucleotide sequence ID" value="NZ_CP032125.1"/>
</dbReference>
<dbReference type="InterPro" id="IPR004675">
    <property type="entry name" value="AhpD_core"/>
</dbReference>
<gene>
    <name evidence="2" type="ORF">BAR1_13020</name>
</gene>